<evidence type="ECO:0000313" key="1">
    <source>
        <dbReference type="EMBL" id="MEE3715197.1"/>
    </source>
</evidence>
<accession>A0AAW9PPX8</accession>
<organism evidence="1 2">
    <name type="scientific">Tumidithrix elongata BACA0141</name>
    <dbReference type="NCBI Taxonomy" id="2716417"/>
    <lineage>
        <taxon>Bacteria</taxon>
        <taxon>Bacillati</taxon>
        <taxon>Cyanobacteriota</taxon>
        <taxon>Cyanophyceae</taxon>
        <taxon>Pseudanabaenales</taxon>
        <taxon>Pseudanabaenaceae</taxon>
        <taxon>Tumidithrix</taxon>
        <taxon>Tumidithrix elongata</taxon>
    </lineage>
</organism>
<dbReference type="InterPro" id="IPR007497">
    <property type="entry name" value="SIMPL/DUF541"/>
</dbReference>
<proteinExistence type="predicted"/>
<sequence length="213" mass="23254">MEHGVLRISETVTAELEAVRAFVIVNVTSEKVFFGNAAIAASEDLKTAIERIKKVCESIEIDTESVSFQSNSGIFGKNSTAEYTVKLKVDALEKLGEILGICAEGKKIAIRSLAWDYDEEQRKLDLIVQAMQKAKNKADRMMEAIGYSVVGIRSCSDSYSLPAIGEIFFGTQSAPEHAMTRAKKAVDFGTQIKSKKQISATCTVEFLVNVNSG</sequence>
<dbReference type="AlphaFoldDB" id="A0AAW9PPX8"/>
<reference evidence="1" key="1">
    <citation type="submission" date="2024-01" db="EMBL/GenBank/DDBJ databases">
        <title>Bank of Algae and Cyanobacteria of the Azores (BACA) strain genomes.</title>
        <authorList>
            <person name="Luz R."/>
            <person name="Cordeiro R."/>
            <person name="Fonseca A."/>
            <person name="Goncalves V."/>
        </authorList>
    </citation>
    <scope>NUCLEOTIDE SEQUENCE</scope>
    <source>
        <strain evidence="1">BACA0141</strain>
    </source>
</reference>
<dbReference type="Pfam" id="PF04402">
    <property type="entry name" value="SIMPL"/>
    <property type="match status" value="1"/>
</dbReference>
<evidence type="ECO:0000313" key="2">
    <source>
        <dbReference type="Proteomes" id="UP001333818"/>
    </source>
</evidence>
<dbReference type="EMBL" id="JAZBJZ010000001">
    <property type="protein sequence ID" value="MEE3715197.1"/>
    <property type="molecule type" value="Genomic_DNA"/>
</dbReference>
<dbReference type="Gene3D" id="3.30.110.170">
    <property type="entry name" value="Protein of unknown function (DUF541), domain 1"/>
    <property type="match status" value="1"/>
</dbReference>
<comment type="caution">
    <text evidence="1">The sequence shown here is derived from an EMBL/GenBank/DDBJ whole genome shotgun (WGS) entry which is preliminary data.</text>
</comment>
<keyword evidence="2" id="KW-1185">Reference proteome</keyword>
<gene>
    <name evidence="1" type="ORF">V2H45_00395</name>
</gene>
<dbReference type="RefSeq" id="WP_330481620.1">
    <property type="nucleotide sequence ID" value="NZ_JAZBJZ010000001.1"/>
</dbReference>
<name>A0AAW9PPX8_9CYAN</name>
<dbReference type="Proteomes" id="UP001333818">
    <property type="component" value="Unassembled WGS sequence"/>
</dbReference>
<dbReference type="Gene3D" id="3.30.70.2970">
    <property type="entry name" value="Protein of unknown function (DUF541), domain 2"/>
    <property type="match status" value="1"/>
</dbReference>
<protein>
    <submittedName>
        <fullName evidence="1">SIMPL domain-containing protein</fullName>
    </submittedName>
</protein>